<dbReference type="AlphaFoldDB" id="A0A1W2GHZ4"/>
<dbReference type="EMBL" id="FWYF01000003">
    <property type="protein sequence ID" value="SMD36283.1"/>
    <property type="molecule type" value="Genomic_DNA"/>
</dbReference>
<accession>A0A1W2GHZ4</accession>
<evidence type="ECO:0000313" key="2">
    <source>
        <dbReference type="Proteomes" id="UP000192472"/>
    </source>
</evidence>
<sequence>MFDYREKYPFKTVSQLAKKENHNSTINISMNLDFNLIHFRFAPLKK</sequence>
<protein>
    <submittedName>
        <fullName evidence="1">Uncharacterized protein</fullName>
    </submittedName>
</protein>
<dbReference type="Proteomes" id="UP000192472">
    <property type="component" value="Unassembled WGS sequence"/>
</dbReference>
<organism evidence="1 2">
    <name type="scientific">Reichenbachiella faecimaris</name>
    <dbReference type="NCBI Taxonomy" id="692418"/>
    <lineage>
        <taxon>Bacteria</taxon>
        <taxon>Pseudomonadati</taxon>
        <taxon>Bacteroidota</taxon>
        <taxon>Cytophagia</taxon>
        <taxon>Cytophagales</taxon>
        <taxon>Reichenbachiellaceae</taxon>
        <taxon>Reichenbachiella</taxon>
    </lineage>
</organism>
<dbReference type="STRING" id="692418.SAMN04488029_2809"/>
<evidence type="ECO:0000313" key="1">
    <source>
        <dbReference type="EMBL" id="SMD36283.1"/>
    </source>
</evidence>
<keyword evidence="2" id="KW-1185">Reference proteome</keyword>
<reference evidence="1 2" key="1">
    <citation type="submission" date="2017-04" db="EMBL/GenBank/DDBJ databases">
        <authorList>
            <person name="Afonso C.L."/>
            <person name="Miller P.J."/>
            <person name="Scott M.A."/>
            <person name="Spackman E."/>
            <person name="Goraichik I."/>
            <person name="Dimitrov K.M."/>
            <person name="Suarez D.L."/>
            <person name="Swayne D.E."/>
        </authorList>
    </citation>
    <scope>NUCLEOTIDE SEQUENCE [LARGE SCALE GENOMIC DNA]</scope>
    <source>
        <strain evidence="1 2">DSM 26133</strain>
    </source>
</reference>
<proteinExistence type="predicted"/>
<name>A0A1W2GHZ4_REIFA</name>
<gene>
    <name evidence="1" type="ORF">SAMN04488029_2809</name>
</gene>